<dbReference type="RefSeq" id="WP_012853090.1">
    <property type="nucleotide sequence ID" value="NC_013510.1"/>
</dbReference>
<evidence type="ECO:0000313" key="3">
    <source>
        <dbReference type="Proteomes" id="UP000001918"/>
    </source>
</evidence>
<dbReference type="InterPro" id="IPR005212">
    <property type="entry name" value="EvaA-like"/>
</dbReference>
<reference evidence="2 3" key="1">
    <citation type="journal article" date="2011" name="Stand. Genomic Sci.">
        <title>Complete genome sequence of Thermomonospora curvata type strain (B9).</title>
        <authorList>
            <person name="Chertkov O."/>
            <person name="Sikorski J."/>
            <person name="Nolan M."/>
            <person name="Lapidus A."/>
            <person name="Lucas S."/>
            <person name="Del Rio T.G."/>
            <person name="Tice H."/>
            <person name="Cheng J.F."/>
            <person name="Goodwin L."/>
            <person name="Pitluck S."/>
            <person name="Liolios K."/>
            <person name="Ivanova N."/>
            <person name="Mavromatis K."/>
            <person name="Mikhailova N."/>
            <person name="Ovchinnikova G."/>
            <person name="Pati A."/>
            <person name="Chen A."/>
            <person name="Palaniappan K."/>
            <person name="Djao O.D."/>
            <person name="Land M."/>
            <person name="Hauser L."/>
            <person name="Chang Y.J."/>
            <person name="Jeffries C.D."/>
            <person name="Brettin T."/>
            <person name="Han C."/>
            <person name="Detter J.C."/>
            <person name="Rohde M."/>
            <person name="Goker M."/>
            <person name="Woyke T."/>
            <person name="Bristow J."/>
            <person name="Eisen J.A."/>
            <person name="Markowitz V."/>
            <person name="Hugenholtz P."/>
            <person name="Klenk H.P."/>
            <person name="Kyrpides N.C."/>
        </authorList>
    </citation>
    <scope>NUCLEOTIDE SEQUENCE [LARGE SCALE GENOMIC DNA]</scope>
    <source>
        <strain evidence="3">ATCC 19995 / DSM 43183 / JCM 3096 / KCTC 9072 / NBRC 15933 / NCIMB 10081 / Henssen B9</strain>
    </source>
</reference>
<dbReference type="OrthoDB" id="9814961at2"/>
<protein>
    <submittedName>
        <fullName evidence="2">NDP-hexose 23-dehydratase</fullName>
    </submittedName>
</protein>
<sequence>MRLRPREDRELPRRLALSADCTQGLRLRTEDFDGWLAERAAAHPFRVRRIPFRRLRGWRFAPRTGNLVHDSGRFFSVEGLHVRWPAGRFPEWHQPIIVQPEIGILGILAKEFDGVLHFLMQAKMEPGNPRLLQLSPTVQATRSNYTRVHKGSAVRYLEYFTGRRPGRVIVDALQSEHGAWFHGKRNRNVVVEVTEDVPLADDFCWLTLGQLNQLLARDNVVNMDSRTVLAHLPAAAAPRRADRFREALAASCDPEAGALWTTAEVLSWFTGMRAECELRAGRVPLEGLPGWYRGEDEIARDDGRFFRVVAVDVRAGSREVAAWTQPLIQPCGLGVAAFVVRDFGGVLHVLVHAKAEAGLGDGVELAPTVQCAPDNYRGMQPPPFLEQVTDAGPERIRYQAIHAEEGGRFLAAENRYLIVEADERVPDSPPHGYAWVTVGQLAELVRHGRYLNVQARTLLACLHSMR</sequence>
<dbReference type="KEGG" id="tcu:Tcur_2760"/>
<gene>
    <name evidence="2" type="ordered locus">Tcur_2760</name>
</gene>
<dbReference type="Pfam" id="PF03559">
    <property type="entry name" value="Hexose_dehydrat"/>
    <property type="match status" value="2"/>
</dbReference>
<keyword evidence="3" id="KW-1185">Reference proteome</keyword>
<proteinExistence type="predicted"/>
<accession>D1A611</accession>
<dbReference type="AlphaFoldDB" id="D1A611"/>
<dbReference type="Proteomes" id="UP000001918">
    <property type="component" value="Chromosome"/>
</dbReference>
<feature type="domain" description="dTDP-4-dehydro-6-deoxy-alpha-D-glucopyranose 2,3-dehydratase" evidence="1">
    <location>
        <begin position="262"/>
        <end position="462"/>
    </location>
</feature>
<dbReference type="STRING" id="471852.Tcur_2760"/>
<dbReference type="eggNOG" id="ENOG502Z8MY">
    <property type="taxonomic scope" value="Bacteria"/>
</dbReference>
<dbReference type="EMBL" id="CP001738">
    <property type="protein sequence ID" value="ACY98306.1"/>
    <property type="molecule type" value="Genomic_DNA"/>
</dbReference>
<dbReference type="GO" id="GO:0016829">
    <property type="term" value="F:lyase activity"/>
    <property type="evidence" value="ECO:0007669"/>
    <property type="project" value="InterPro"/>
</dbReference>
<evidence type="ECO:0000259" key="1">
    <source>
        <dbReference type="Pfam" id="PF03559"/>
    </source>
</evidence>
<dbReference type="HOGENOM" id="CLU_045374_0_0_11"/>
<dbReference type="Gene3D" id="3.90.79.40">
    <property type="entry name" value="EvaA sugar 2,3-dehydratase subunit"/>
    <property type="match status" value="2"/>
</dbReference>
<feature type="domain" description="dTDP-4-dehydro-6-deoxy-alpha-D-glucopyranose 2,3-dehydratase" evidence="1">
    <location>
        <begin position="30"/>
        <end position="232"/>
    </location>
</feature>
<organism evidence="2 3">
    <name type="scientific">Thermomonospora curvata (strain ATCC 19995 / DSM 43183 / JCM 3096 / KCTC 9072 / NBRC 15933 / NCIMB 10081 / Henssen B9)</name>
    <dbReference type="NCBI Taxonomy" id="471852"/>
    <lineage>
        <taxon>Bacteria</taxon>
        <taxon>Bacillati</taxon>
        <taxon>Actinomycetota</taxon>
        <taxon>Actinomycetes</taxon>
        <taxon>Streptosporangiales</taxon>
        <taxon>Thermomonosporaceae</taxon>
        <taxon>Thermomonospora</taxon>
    </lineage>
</organism>
<evidence type="ECO:0000313" key="2">
    <source>
        <dbReference type="EMBL" id="ACY98306.1"/>
    </source>
</evidence>
<dbReference type="InterPro" id="IPR038153">
    <property type="entry name" value="EvaA-like_sf"/>
</dbReference>
<name>D1A611_THECD</name>